<accession>A0A8D9UH10</accession>
<reference evidence="2" key="1">
    <citation type="journal article" date="2021" name="Proc. Natl. Acad. Sci. U.S.A.">
        <title>A Catalog of Tens of Thousands of Viruses from Human Metagenomes Reveals Hidden Associations with Chronic Diseases.</title>
        <authorList>
            <person name="Tisza M.J."/>
            <person name="Buck C.B."/>
        </authorList>
    </citation>
    <scope>NUCLEOTIDE SEQUENCE</scope>
    <source>
        <strain evidence="2">Ct5O42</strain>
    </source>
</reference>
<name>A0A8D9UH10_9CAUD</name>
<dbReference type="InterPro" id="IPR032427">
    <property type="entry name" value="P22_portal"/>
</dbReference>
<feature type="region of interest" description="Disordered" evidence="1">
    <location>
        <begin position="598"/>
        <end position="624"/>
    </location>
</feature>
<organism evidence="2">
    <name type="scientific">Podoviridae sp. ct5O42</name>
    <dbReference type="NCBI Taxonomy" id="2826084"/>
    <lineage>
        <taxon>Viruses</taxon>
        <taxon>Duplodnaviria</taxon>
        <taxon>Heunggongvirae</taxon>
        <taxon>Uroviricota</taxon>
        <taxon>Caudoviricetes</taxon>
    </lineage>
</organism>
<evidence type="ECO:0000256" key="1">
    <source>
        <dbReference type="SAM" id="MobiDB-lite"/>
    </source>
</evidence>
<dbReference type="EMBL" id="BK014723">
    <property type="protein sequence ID" value="DAD55319.1"/>
    <property type="molecule type" value="Genomic_DNA"/>
</dbReference>
<dbReference type="Pfam" id="PF16510">
    <property type="entry name" value="P22_portal"/>
    <property type="match status" value="1"/>
</dbReference>
<protein>
    <submittedName>
        <fullName evidence="2">Portal protein</fullName>
    </submittedName>
</protein>
<sequence length="644" mass="72516">MERYGIPGIVPEEQDMAPEMAAMLLQRTEQTPTITDRDVERGIDLLTKYKDGKSNLENRIVNDELWWELRHWEGIGQSKAKRVDKSGKEVTSTPPEPKPSSAWLFNTIQNKHADAMDNYPEPVVLPRERSDEQSAKTLSQILPVVQEYNHFEQVYSDNWWEKLKHGTAVYGIFWDPQKDNGLGDIEIRDIDLLKLFWEPGITDIQKSRNLFIVDLVDNDLLDSEYPQLKGKQKGKVVDVKEYIYDDNVDTSDKSVVVDWYYKVKTPDGRTALHYIKFVGSTLLYASENDPEYRERGFYDHGMYPVVLDVMYPEKGTPIGFGYVAICKDPQLYIDKLSANILENAMMATKKRFFVSDTTAINEQEFLDWNRPLVHVNGPLDDGRIQEIVTQPLSDIYVTVAQMKIEEMKDTAANRDVNSGGTTNVTAAAAIAALQEAGNKASRDMIAASYRAYTQINTLCVELMRQFYDLSRSFRITGEGSEYQFIDFDNTGLQDQVTGLDTMGNPMFRRPVFDLKIKAQKKNPFSRMEQNERAKELYAMGFFAPENAQASLIALDMMDFEGIQTVKEKVMQGQTLLNMVMQMSQQLSAITGVLMPQEETQAGGGTDGGDSSSGGGSGLASGIMEAQTPMTGYGQALAKRSTPSV</sequence>
<proteinExistence type="predicted"/>
<feature type="compositionally biased region" description="Gly residues" evidence="1">
    <location>
        <begin position="601"/>
        <end position="618"/>
    </location>
</feature>
<feature type="region of interest" description="Disordered" evidence="1">
    <location>
        <begin position="78"/>
        <end position="101"/>
    </location>
</feature>
<evidence type="ECO:0000313" key="2">
    <source>
        <dbReference type="EMBL" id="DAD55319.1"/>
    </source>
</evidence>